<proteinExistence type="predicted"/>
<name>A0ABQ7HWT7_9MICR</name>
<organism evidence="2 3">
    <name type="scientific">Astathelohania contejeani</name>
    <dbReference type="NCBI Taxonomy" id="164912"/>
    <lineage>
        <taxon>Eukaryota</taxon>
        <taxon>Fungi</taxon>
        <taxon>Fungi incertae sedis</taxon>
        <taxon>Microsporidia</taxon>
        <taxon>Astathelohaniidae</taxon>
        <taxon>Astathelohania</taxon>
    </lineage>
</organism>
<feature type="signal peptide" evidence="1">
    <location>
        <begin position="1"/>
        <end position="17"/>
    </location>
</feature>
<gene>
    <name evidence="2" type="ORF">TCON_2179</name>
</gene>
<accession>A0ABQ7HWT7</accession>
<keyword evidence="3" id="KW-1185">Reference proteome</keyword>
<protein>
    <submittedName>
        <fullName evidence="2">Uncharacterized protein</fullName>
    </submittedName>
</protein>
<evidence type="ECO:0000313" key="3">
    <source>
        <dbReference type="Proteomes" id="UP001516464"/>
    </source>
</evidence>
<comment type="caution">
    <text evidence="2">The sequence shown here is derived from an EMBL/GenBank/DDBJ whole genome shotgun (WGS) entry which is preliminary data.</text>
</comment>
<dbReference type="Proteomes" id="UP001516464">
    <property type="component" value="Unassembled WGS sequence"/>
</dbReference>
<dbReference type="EMBL" id="SBIQ01000215">
    <property type="protein sequence ID" value="KAF7682596.1"/>
    <property type="molecule type" value="Genomic_DNA"/>
</dbReference>
<evidence type="ECO:0000256" key="1">
    <source>
        <dbReference type="SAM" id="SignalP"/>
    </source>
</evidence>
<feature type="chain" id="PRO_5045907778" evidence="1">
    <location>
        <begin position="18"/>
        <end position="224"/>
    </location>
</feature>
<sequence length="224" mass="26686">MLVFMNYICLFFTLVLSYNTKSFPPLFNESEYNTIINDMRKINSVLNNLNDIYTFIIHKFIIYNLTCNQKTKLIECYFSFRDIKEIKIVVPKDINCMVLLYEALESFNIDDYDWQKYLKECLNYISDNYRNISNIINEINDPELIGICGSVYYNTSEIMKNGVSTIMYNHDIGYFLHEFVYDSDRLDKFKTVYNNLYSLLNINLKHENYIKLKICDLCGIIDEN</sequence>
<evidence type="ECO:0000313" key="2">
    <source>
        <dbReference type="EMBL" id="KAF7682596.1"/>
    </source>
</evidence>
<reference evidence="2 3" key="1">
    <citation type="submission" date="2019-01" db="EMBL/GenBank/DDBJ databases">
        <title>Genomes sequencing and comparative genomics of infectious freshwater microsporidia, Cucumispora dikerogammari and Thelohania contejeani.</title>
        <authorList>
            <person name="Cormier A."/>
            <person name="Giraud I."/>
            <person name="Wattier R."/>
            <person name="Teixeira M."/>
            <person name="Grandjean F."/>
            <person name="Rigaud T."/>
            <person name="Cordaux R."/>
        </authorList>
    </citation>
    <scope>NUCLEOTIDE SEQUENCE [LARGE SCALE GENOMIC DNA]</scope>
    <source>
        <strain evidence="2">T1</strain>
        <tissue evidence="2">Spores</tissue>
    </source>
</reference>
<keyword evidence="1" id="KW-0732">Signal</keyword>